<dbReference type="KEGG" id="elo:EC042_2827"/>
<proteinExistence type="predicted"/>
<dbReference type="AlphaFoldDB" id="D3H4P1"/>
<gene>
    <name evidence="1" type="ordered locus">EC042_2827</name>
</gene>
<accession>D3H4P1</accession>
<dbReference type="EMBL" id="FN554766">
    <property type="protein sequence ID" value="CBG35660.1"/>
    <property type="molecule type" value="Genomic_DNA"/>
</dbReference>
<name>D3H4P1_ECO44</name>
<organism evidence="1 2">
    <name type="scientific">Escherichia coli O44:H18 (strain 042 / EAEC)</name>
    <dbReference type="NCBI Taxonomy" id="216592"/>
    <lineage>
        <taxon>Bacteria</taxon>
        <taxon>Pseudomonadati</taxon>
        <taxon>Pseudomonadota</taxon>
        <taxon>Gammaproteobacteria</taxon>
        <taxon>Enterobacterales</taxon>
        <taxon>Enterobacteriaceae</taxon>
        <taxon>Escherichia</taxon>
    </lineage>
</organism>
<sequence>MIVLKLSLNIFDIYCLYGIKYKTIKEIIMRNKKDDVLCEIVKASVIIEEKTGINRDEFDKYPSEDLIKILVGMLMPSQISFLKENLKGYEYPSDDKNIKWFCDAWSFYFYDRAE</sequence>
<protein>
    <submittedName>
        <fullName evidence="1">Uncharacterized protein</fullName>
    </submittedName>
</protein>
<evidence type="ECO:0000313" key="1">
    <source>
        <dbReference type="EMBL" id="CBG35660.1"/>
    </source>
</evidence>
<dbReference type="Proteomes" id="UP000001407">
    <property type="component" value="Chromosome"/>
</dbReference>
<dbReference type="PATRIC" id="fig|216592.3.peg.2957"/>
<dbReference type="HOGENOM" id="CLU_170188_0_0_6"/>
<evidence type="ECO:0000313" key="2">
    <source>
        <dbReference type="Proteomes" id="UP000001407"/>
    </source>
</evidence>
<reference evidence="1 2" key="1">
    <citation type="journal article" date="2010" name="PLoS ONE">
        <title>Complete genome sequence and comparative metabolic profiling of the prototypical enteroaggregative Escherichia coli strain 042.</title>
        <authorList>
            <person name="Chaudhuri R.R."/>
            <person name="Sebaihia M."/>
            <person name="Hobman J.L."/>
            <person name="Webber M.A."/>
            <person name="Leyton D.L."/>
            <person name="Goldberg M.D."/>
            <person name="Cunningham A.F."/>
            <person name="Scott-Tucker A."/>
            <person name="Ferguson P.R."/>
            <person name="Thomas C.M."/>
            <person name="Frankel G."/>
            <person name="Tang C.M."/>
            <person name="Dudley E.G."/>
            <person name="Roberts I.S."/>
            <person name="Rasko D.A."/>
            <person name="Pallen M.J."/>
            <person name="Parkhill J."/>
            <person name="Nataro J.P."/>
            <person name="Thomson N.R."/>
            <person name="Henderson I.R."/>
        </authorList>
    </citation>
    <scope>NUCLEOTIDE SEQUENCE [LARGE SCALE GENOMIC DNA]</scope>
    <source>
        <strain evidence="2">042 / EAEC</strain>
    </source>
</reference>